<organism evidence="1 2">
    <name type="scientific">Pseudidiomarina halophila</name>
    <dbReference type="NCBI Taxonomy" id="1449799"/>
    <lineage>
        <taxon>Bacteria</taxon>
        <taxon>Pseudomonadati</taxon>
        <taxon>Pseudomonadota</taxon>
        <taxon>Gammaproteobacteria</taxon>
        <taxon>Alteromonadales</taxon>
        <taxon>Idiomarinaceae</taxon>
        <taxon>Pseudidiomarina</taxon>
    </lineage>
</organism>
<evidence type="ECO:0008006" key="3">
    <source>
        <dbReference type="Google" id="ProtNLM"/>
    </source>
</evidence>
<dbReference type="EMBL" id="PIPW01000001">
    <property type="protein sequence ID" value="RUO54731.1"/>
    <property type="molecule type" value="Genomic_DNA"/>
</dbReference>
<evidence type="ECO:0000313" key="2">
    <source>
        <dbReference type="Proteomes" id="UP000287198"/>
    </source>
</evidence>
<dbReference type="Pfam" id="PF10972">
    <property type="entry name" value="CsiV"/>
    <property type="match status" value="1"/>
</dbReference>
<dbReference type="InterPro" id="IPR021241">
    <property type="entry name" value="CsiV"/>
</dbReference>
<comment type="caution">
    <text evidence="1">The sequence shown here is derived from an EMBL/GenBank/DDBJ whole genome shotgun (WGS) entry which is preliminary data.</text>
</comment>
<proteinExistence type="predicted"/>
<sequence length="391" mass="44050">MILPKTCSVKDRKMAADSLWQRLHQLSKTTLVLAAVIGSQAAVAQQQPDPDTWRWFEVEVLVFAHTNSQPVAESFSWQGPSAPENVQYDFLTHYFAPDIHPAIVALPECKVPGVIPTFDPDAVLCARPLELSQWLPMNWHRPERAIALLDRAPEQVVDGPGGDVNKATNVFLGQEKQLQLSEMREQIVRRGVGKPLMHLSWYQPVFGINQNYKVRLFGGVNYGKTYAPSGYPYATDQDEFLAFEAEADADAEAPLTKRLAELVQLQQQAALHFTARNDDQPLAPPPLLQRPDTPEAVWQLDGTMHIYLVGNYLHIASDLELREPQQVLWRPASLAAQAEQALQGDNSGTFLRSFNLEQLRRVISHETHYFDHPKLGLVVQIRRTDLSAPRF</sequence>
<accession>A0A432Y1B9</accession>
<evidence type="ECO:0000313" key="1">
    <source>
        <dbReference type="EMBL" id="RUO54731.1"/>
    </source>
</evidence>
<dbReference type="AlphaFoldDB" id="A0A432Y1B9"/>
<keyword evidence="2" id="KW-1185">Reference proteome</keyword>
<gene>
    <name evidence="1" type="ORF">CWI69_04810</name>
</gene>
<dbReference type="Proteomes" id="UP000287198">
    <property type="component" value="Unassembled WGS sequence"/>
</dbReference>
<name>A0A432Y1B9_9GAMM</name>
<protein>
    <recommendedName>
        <fullName evidence="3">Peptidoglycan-binding protein CsiV</fullName>
    </recommendedName>
</protein>
<reference evidence="2" key="1">
    <citation type="journal article" date="2018" name="Front. Microbiol.">
        <title>Genome-Based Analysis Reveals the Taxonomy and Diversity of the Family Idiomarinaceae.</title>
        <authorList>
            <person name="Liu Y."/>
            <person name="Lai Q."/>
            <person name="Shao Z."/>
        </authorList>
    </citation>
    <scope>NUCLEOTIDE SEQUENCE [LARGE SCALE GENOMIC DNA]</scope>
    <source>
        <strain evidence="2">BH195</strain>
    </source>
</reference>